<organism evidence="1">
    <name type="scientific">bioreactor metagenome</name>
    <dbReference type="NCBI Taxonomy" id="1076179"/>
    <lineage>
        <taxon>unclassified sequences</taxon>
        <taxon>metagenomes</taxon>
        <taxon>ecological metagenomes</taxon>
    </lineage>
</organism>
<dbReference type="InterPro" id="IPR014721">
    <property type="entry name" value="Ribsml_uS5_D2-typ_fold_subgr"/>
</dbReference>
<dbReference type="AlphaFoldDB" id="A0A645FHU0"/>
<name>A0A645FHU0_9ZZZZ</name>
<dbReference type="PANTHER" id="PTHR32472:SF10">
    <property type="entry name" value="DNA REPAIR PROTEIN RADA-LIKE PROTEIN"/>
    <property type="match status" value="1"/>
</dbReference>
<sequence>MLIAVLEKRGGLKLSTCDTYLNIIGGLWLDEPAADLAAAVALASSYLDQPIPSDLVAIGEVGLTGELRSVSQLSQRVNEVQRLGFKRCLIPEHRSQSLHPPAGLELIPVRNIGEALRSVLHKQG</sequence>
<keyword evidence="1" id="KW-0378">Hydrolase</keyword>
<dbReference type="Gene3D" id="3.30.230.10">
    <property type="match status" value="1"/>
</dbReference>
<evidence type="ECO:0000313" key="1">
    <source>
        <dbReference type="EMBL" id="MPN13951.1"/>
    </source>
</evidence>
<proteinExistence type="predicted"/>
<reference evidence="1" key="1">
    <citation type="submission" date="2019-08" db="EMBL/GenBank/DDBJ databases">
        <authorList>
            <person name="Kucharzyk K."/>
            <person name="Murdoch R.W."/>
            <person name="Higgins S."/>
            <person name="Loffler F."/>
        </authorList>
    </citation>
    <scope>NUCLEOTIDE SEQUENCE</scope>
</reference>
<dbReference type="PRINTS" id="PR00830">
    <property type="entry name" value="ENDOLAPTASE"/>
</dbReference>
<dbReference type="GO" id="GO:0000725">
    <property type="term" value="P:recombinational repair"/>
    <property type="evidence" value="ECO:0007669"/>
    <property type="project" value="TreeGrafter"/>
</dbReference>
<dbReference type="SUPFAM" id="SSF54211">
    <property type="entry name" value="Ribosomal protein S5 domain 2-like"/>
    <property type="match status" value="1"/>
</dbReference>
<accession>A0A645FHU0</accession>
<dbReference type="EC" id="3.6.4.-" evidence="1"/>
<dbReference type="InterPro" id="IPR020568">
    <property type="entry name" value="Ribosomal_Su5_D2-typ_SF"/>
</dbReference>
<dbReference type="GO" id="GO:0016787">
    <property type="term" value="F:hydrolase activity"/>
    <property type="evidence" value="ECO:0007669"/>
    <property type="project" value="UniProtKB-KW"/>
</dbReference>
<comment type="caution">
    <text evidence="1">The sequence shown here is derived from an EMBL/GenBank/DDBJ whole genome shotgun (WGS) entry which is preliminary data.</text>
</comment>
<dbReference type="EMBL" id="VSSQ01060519">
    <property type="protein sequence ID" value="MPN13951.1"/>
    <property type="molecule type" value="Genomic_DNA"/>
</dbReference>
<dbReference type="Pfam" id="PF13541">
    <property type="entry name" value="ChlI"/>
    <property type="match status" value="1"/>
</dbReference>
<dbReference type="PANTHER" id="PTHR32472">
    <property type="entry name" value="DNA REPAIR PROTEIN RADA"/>
    <property type="match status" value="1"/>
</dbReference>
<gene>
    <name evidence="1" type="primary">radA_44</name>
    <name evidence="1" type="ORF">SDC9_161277</name>
</gene>
<protein>
    <submittedName>
        <fullName evidence="1">DNA repair protein RadA</fullName>
        <ecNumber evidence="1">3.6.4.-</ecNumber>
    </submittedName>
</protein>
<dbReference type="GO" id="GO:0005829">
    <property type="term" value="C:cytosol"/>
    <property type="evidence" value="ECO:0007669"/>
    <property type="project" value="TreeGrafter"/>
</dbReference>